<dbReference type="KEGG" id="aaco:K1I37_19580"/>
<dbReference type="Proteomes" id="UP000829401">
    <property type="component" value="Chromosome"/>
</dbReference>
<keyword evidence="2" id="KW-1185">Reference proteome</keyword>
<dbReference type="EMBL" id="CP080467">
    <property type="protein sequence ID" value="UNO48811.1"/>
    <property type="molecule type" value="Genomic_DNA"/>
</dbReference>
<dbReference type="OrthoDB" id="2990399at2"/>
<dbReference type="STRING" id="1356854.N007_13210"/>
<accession>A0A9E6ZJZ7</accession>
<evidence type="ECO:0000313" key="2">
    <source>
        <dbReference type="Proteomes" id="UP000829401"/>
    </source>
</evidence>
<gene>
    <name evidence="1" type="ORF">K1I37_19580</name>
</gene>
<proteinExistence type="predicted"/>
<protein>
    <submittedName>
        <fullName evidence="1">Uncharacterized protein</fullName>
    </submittedName>
</protein>
<sequence length="136" mass="15270">MWALMVVAAFAVYGILVIAWQLWGWLVKNHEQGKSVYFIIVTENAERDIEMVLRRIHHKCLSIEYPTYVCLVDAGSTDLTVAIAERMARKGLPLDILRAQTLDEALTIAGGYGESAGSIRCIYQVKRDEGLTTIVR</sequence>
<dbReference type="InterPro" id="IPR029044">
    <property type="entry name" value="Nucleotide-diphossugar_trans"/>
</dbReference>
<dbReference type="RefSeq" id="WP_021297696.1">
    <property type="nucleotide sequence ID" value="NZ_AURB01000158.1"/>
</dbReference>
<accession>T0D0Q9</accession>
<reference evidence="2" key="1">
    <citation type="journal article" date="2022" name="G3 (Bethesda)">
        <title>Unveiling the complete genome sequence of Alicyclobacillus acidoterrestris DSM 3922T, a taint-producing strain.</title>
        <authorList>
            <person name="Leonardo I.C."/>
            <person name="Barreto Crespo M.T."/>
            <person name="Gaspar F.B."/>
        </authorList>
    </citation>
    <scope>NUCLEOTIDE SEQUENCE [LARGE SCALE GENOMIC DNA]</scope>
    <source>
        <strain evidence="2">DSM 3922</strain>
    </source>
</reference>
<name>T0D0Q9_ALIAG</name>
<evidence type="ECO:0000313" key="1">
    <source>
        <dbReference type="EMBL" id="UNO48811.1"/>
    </source>
</evidence>
<dbReference type="AlphaFoldDB" id="T0D0Q9"/>
<dbReference type="Gene3D" id="3.90.550.10">
    <property type="entry name" value="Spore Coat Polysaccharide Biosynthesis Protein SpsA, Chain A"/>
    <property type="match status" value="1"/>
</dbReference>
<organism evidence="1 2">
    <name type="scientific">Alicyclobacillus acidoterrestris (strain ATCC 49025 / DSM 3922 / CIP 106132 / NCIMB 13137 / GD3B)</name>
    <dbReference type="NCBI Taxonomy" id="1356854"/>
    <lineage>
        <taxon>Bacteria</taxon>
        <taxon>Bacillati</taxon>
        <taxon>Bacillota</taxon>
        <taxon>Bacilli</taxon>
        <taxon>Bacillales</taxon>
        <taxon>Alicyclobacillaceae</taxon>
        <taxon>Alicyclobacillus</taxon>
    </lineage>
</organism>